<evidence type="ECO:0000256" key="1">
    <source>
        <dbReference type="SAM" id="MobiDB-lite"/>
    </source>
</evidence>
<dbReference type="Proteomes" id="UP000553632">
    <property type="component" value="Unassembled WGS sequence"/>
</dbReference>
<protein>
    <submittedName>
        <fullName evidence="2">Uncharacterized protein</fullName>
    </submittedName>
</protein>
<evidence type="ECO:0000313" key="2">
    <source>
        <dbReference type="EMBL" id="KAF4701867.1"/>
    </source>
</evidence>
<feature type="region of interest" description="Disordered" evidence="1">
    <location>
        <begin position="61"/>
        <end position="84"/>
    </location>
</feature>
<accession>A0A7J6Q0W5</accession>
<dbReference type="EMBL" id="JABANO010036413">
    <property type="protein sequence ID" value="KAF4701867.1"/>
    <property type="molecule type" value="Genomic_DNA"/>
</dbReference>
<feature type="region of interest" description="Disordered" evidence="1">
    <location>
        <begin position="1"/>
        <end position="23"/>
    </location>
</feature>
<name>A0A7J6Q0W5_PEROL</name>
<keyword evidence="3" id="KW-1185">Reference proteome</keyword>
<gene>
    <name evidence="2" type="ORF">FOZ63_024221</name>
</gene>
<reference evidence="2 3" key="1">
    <citation type="submission" date="2020-04" db="EMBL/GenBank/DDBJ databases">
        <title>Perkinsus olseni comparative genomics.</title>
        <authorList>
            <person name="Bogema D.R."/>
        </authorList>
    </citation>
    <scope>NUCLEOTIDE SEQUENCE [LARGE SCALE GENOMIC DNA]</scope>
    <source>
        <strain evidence="2 3">ATCC PRA-207</strain>
    </source>
</reference>
<evidence type="ECO:0000313" key="3">
    <source>
        <dbReference type="Proteomes" id="UP000553632"/>
    </source>
</evidence>
<sequence>MSLLPRPDLLVEGGAEGDGHELDDFNTYIRPPRADAFPMGAGEAVAEANEEGPSREIAGQLAGMTPSSSHATVTESATAGLLAQ</sequence>
<feature type="compositionally biased region" description="Polar residues" evidence="1">
    <location>
        <begin position="65"/>
        <end position="77"/>
    </location>
</feature>
<organism evidence="2 3">
    <name type="scientific">Perkinsus olseni</name>
    <name type="common">Perkinsus atlanticus</name>
    <dbReference type="NCBI Taxonomy" id="32597"/>
    <lineage>
        <taxon>Eukaryota</taxon>
        <taxon>Sar</taxon>
        <taxon>Alveolata</taxon>
        <taxon>Perkinsozoa</taxon>
        <taxon>Perkinsea</taxon>
        <taxon>Perkinsida</taxon>
        <taxon>Perkinsidae</taxon>
        <taxon>Perkinsus</taxon>
    </lineage>
</organism>
<proteinExistence type="predicted"/>
<dbReference type="AlphaFoldDB" id="A0A7J6Q0W5"/>
<feature type="non-terminal residue" evidence="2">
    <location>
        <position position="1"/>
    </location>
</feature>
<comment type="caution">
    <text evidence="2">The sequence shown here is derived from an EMBL/GenBank/DDBJ whole genome shotgun (WGS) entry which is preliminary data.</text>
</comment>